<name>A0AAN7PD25_9COLE</name>
<accession>A0AAN7PD25</accession>
<organism evidence="1 2">
    <name type="scientific">Aquatica leii</name>
    <dbReference type="NCBI Taxonomy" id="1421715"/>
    <lineage>
        <taxon>Eukaryota</taxon>
        <taxon>Metazoa</taxon>
        <taxon>Ecdysozoa</taxon>
        <taxon>Arthropoda</taxon>
        <taxon>Hexapoda</taxon>
        <taxon>Insecta</taxon>
        <taxon>Pterygota</taxon>
        <taxon>Neoptera</taxon>
        <taxon>Endopterygota</taxon>
        <taxon>Coleoptera</taxon>
        <taxon>Polyphaga</taxon>
        <taxon>Elateriformia</taxon>
        <taxon>Elateroidea</taxon>
        <taxon>Lampyridae</taxon>
        <taxon>Luciolinae</taxon>
        <taxon>Aquatica</taxon>
    </lineage>
</organism>
<proteinExistence type="predicted"/>
<sequence length="72" mass="8509">MLEKIYKLQIKNNLLLVAMAAKLEKLEFWSSQEKITTDNFMTLREKIPLNSLEQLKDFEEQLLQTSFSAIFL</sequence>
<dbReference type="EMBL" id="JARPUR010000002">
    <property type="protein sequence ID" value="KAK4882383.1"/>
    <property type="molecule type" value="Genomic_DNA"/>
</dbReference>
<protein>
    <submittedName>
        <fullName evidence="1">Uncharacterized protein</fullName>
    </submittedName>
</protein>
<comment type="caution">
    <text evidence="1">The sequence shown here is derived from an EMBL/GenBank/DDBJ whole genome shotgun (WGS) entry which is preliminary data.</text>
</comment>
<dbReference type="Proteomes" id="UP001353858">
    <property type="component" value="Unassembled WGS sequence"/>
</dbReference>
<reference evidence="2" key="1">
    <citation type="submission" date="2023-01" db="EMBL/GenBank/DDBJ databases">
        <title>Key to firefly adult light organ development and bioluminescence: homeobox transcription factors regulate luciferase expression and transportation to peroxisome.</title>
        <authorList>
            <person name="Fu X."/>
        </authorList>
    </citation>
    <scope>NUCLEOTIDE SEQUENCE [LARGE SCALE GENOMIC DNA]</scope>
</reference>
<gene>
    <name evidence="1" type="ORF">RN001_005702</name>
</gene>
<evidence type="ECO:0000313" key="1">
    <source>
        <dbReference type="EMBL" id="KAK4882383.1"/>
    </source>
</evidence>
<dbReference type="AlphaFoldDB" id="A0AAN7PD25"/>
<keyword evidence="2" id="KW-1185">Reference proteome</keyword>
<evidence type="ECO:0000313" key="2">
    <source>
        <dbReference type="Proteomes" id="UP001353858"/>
    </source>
</evidence>